<evidence type="ECO:0000313" key="1">
    <source>
        <dbReference type="EMBL" id="PTQ78679.1"/>
    </source>
</evidence>
<organism evidence="1 2">
    <name type="scientific">Nitrosospira multiformis</name>
    <dbReference type="NCBI Taxonomy" id="1231"/>
    <lineage>
        <taxon>Bacteria</taxon>
        <taxon>Pseudomonadati</taxon>
        <taxon>Pseudomonadota</taxon>
        <taxon>Betaproteobacteria</taxon>
        <taxon>Nitrosomonadales</taxon>
        <taxon>Nitrosomonadaceae</taxon>
        <taxon>Nitrosospira</taxon>
    </lineage>
</organism>
<accession>A0A2T5I4C2</accession>
<dbReference type="Proteomes" id="UP000244152">
    <property type="component" value="Unassembled WGS sequence"/>
</dbReference>
<dbReference type="EMBL" id="QAOK01000041">
    <property type="protein sequence ID" value="PTQ78679.1"/>
    <property type="molecule type" value="Genomic_DNA"/>
</dbReference>
<comment type="caution">
    <text evidence="1">The sequence shown here is derived from an EMBL/GenBank/DDBJ whole genome shotgun (WGS) entry which is preliminary data.</text>
</comment>
<gene>
    <name evidence="1" type="ORF">C8R21_14113</name>
</gene>
<proteinExistence type="predicted"/>
<reference evidence="1 2" key="1">
    <citation type="submission" date="2018-04" db="EMBL/GenBank/DDBJ databases">
        <title>Active sludge and wastewater microbial communities from Klosterneuburg, Austria.</title>
        <authorList>
            <person name="Wagner M."/>
        </authorList>
    </citation>
    <scope>NUCLEOTIDE SEQUENCE [LARGE SCALE GENOMIC DNA]</scope>
    <source>
        <strain evidence="1 2">Nl12</strain>
    </source>
</reference>
<protein>
    <submittedName>
        <fullName evidence="1">Uncharacterized protein</fullName>
    </submittedName>
</protein>
<sequence>MKKRRPDQTTPFSELPRSRRRDLYVRLRWKITRKASYYGGKFTSDALLDEAGRPGPYKQWIDCLFLGGDGLTIWNATIVTATQQFWDEARLLAEERASSLLIDEQEEDGFIREGPFLANGQKYFRMVKRQPKAYACLGGLTRQEYEEQCERAIIENEPPVIHESFTIESGYRYGIGLYAIVQADEINREVIERTIERFREVGEKDWQSECLVSRELLPVETQENALSRIHHLQTAPGAGEFDEKLKVE</sequence>
<dbReference type="RefSeq" id="WP_107763332.1">
    <property type="nucleotide sequence ID" value="NZ_QAOK01000041.1"/>
</dbReference>
<evidence type="ECO:0000313" key="2">
    <source>
        <dbReference type="Proteomes" id="UP000244152"/>
    </source>
</evidence>
<name>A0A2T5I4C2_9PROT</name>
<dbReference type="AlphaFoldDB" id="A0A2T5I4C2"/>